<sequence length="109" mass="12461">MEYVVVESSINGEMDYEDFRRKLLLNKDKPAIVVVESSMNGEMDYGDFRRKLLLNKDKPAIVVANIGTTFKGAIDNLDLIIEILQESAHYLASRSLALNMHQRFLSRNL</sequence>
<dbReference type="AlphaFoldDB" id="A0AAV3RRJ0"/>
<dbReference type="Gene3D" id="3.40.640.10">
    <property type="entry name" value="Type I PLP-dependent aspartate aminotransferase-like (Major domain)"/>
    <property type="match status" value="1"/>
</dbReference>
<organism evidence="3 4">
    <name type="scientific">Lithospermum erythrorhizon</name>
    <name type="common">Purple gromwell</name>
    <name type="synonym">Lithospermum officinale var. erythrorhizon</name>
    <dbReference type="NCBI Taxonomy" id="34254"/>
    <lineage>
        <taxon>Eukaryota</taxon>
        <taxon>Viridiplantae</taxon>
        <taxon>Streptophyta</taxon>
        <taxon>Embryophyta</taxon>
        <taxon>Tracheophyta</taxon>
        <taxon>Spermatophyta</taxon>
        <taxon>Magnoliopsida</taxon>
        <taxon>eudicotyledons</taxon>
        <taxon>Gunneridae</taxon>
        <taxon>Pentapetalae</taxon>
        <taxon>asterids</taxon>
        <taxon>lamiids</taxon>
        <taxon>Boraginales</taxon>
        <taxon>Boraginaceae</taxon>
        <taxon>Boraginoideae</taxon>
        <taxon>Lithospermeae</taxon>
        <taxon>Lithospermum</taxon>
    </lineage>
</organism>
<comment type="similarity">
    <text evidence="1">Belongs to the group II decarboxylase family.</text>
</comment>
<dbReference type="GO" id="GO:0016831">
    <property type="term" value="F:carboxy-lyase activity"/>
    <property type="evidence" value="ECO:0007669"/>
    <property type="project" value="UniProtKB-KW"/>
</dbReference>
<keyword evidence="4" id="KW-1185">Reference proteome</keyword>
<evidence type="ECO:0000313" key="3">
    <source>
        <dbReference type="EMBL" id="GAA0184303.1"/>
    </source>
</evidence>
<gene>
    <name evidence="3" type="ORF">LIER_31591</name>
</gene>
<dbReference type="Proteomes" id="UP001454036">
    <property type="component" value="Unassembled WGS sequence"/>
</dbReference>
<evidence type="ECO:0000256" key="2">
    <source>
        <dbReference type="ARBA" id="ARBA00022793"/>
    </source>
</evidence>
<dbReference type="SUPFAM" id="SSF53383">
    <property type="entry name" value="PLP-dependent transferases"/>
    <property type="match status" value="1"/>
</dbReference>
<comment type="caution">
    <text evidence="3">The sequence shown here is derived from an EMBL/GenBank/DDBJ whole genome shotgun (WGS) entry which is preliminary data.</text>
</comment>
<proteinExistence type="inferred from homology"/>
<reference evidence="3 4" key="1">
    <citation type="submission" date="2024-01" db="EMBL/GenBank/DDBJ databases">
        <title>The complete chloroplast genome sequence of Lithospermum erythrorhizon: insights into the phylogenetic relationship among Boraginaceae species and the maternal lineages of purple gromwells.</title>
        <authorList>
            <person name="Okada T."/>
            <person name="Watanabe K."/>
        </authorList>
    </citation>
    <scope>NUCLEOTIDE SEQUENCE [LARGE SCALE GENOMIC DNA]</scope>
</reference>
<dbReference type="PANTHER" id="PTHR46101">
    <property type="match status" value="1"/>
</dbReference>
<accession>A0AAV3RRJ0</accession>
<name>A0AAV3RRJ0_LITER</name>
<keyword evidence="2" id="KW-0456">Lyase</keyword>
<evidence type="ECO:0000256" key="1">
    <source>
        <dbReference type="ARBA" id="ARBA00009533"/>
    </source>
</evidence>
<dbReference type="PANTHER" id="PTHR46101:SF16">
    <property type="entry name" value="HISTIDINE DECARBOXYLASE-LIKE"/>
    <property type="match status" value="1"/>
</dbReference>
<keyword evidence="2" id="KW-0210">Decarboxylase</keyword>
<protein>
    <submittedName>
        <fullName evidence="3">Uncharacterized protein</fullName>
    </submittedName>
</protein>
<dbReference type="InterPro" id="IPR015424">
    <property type="entry name" value="PyrdxlP-dep_Trfase"/>
</dbReference>
<evidence type="ECO:0000313" key="4">
    <source>
        <dbReference type="Proteomes" id="UP001454036"/>
    </source>
</evidence>
<dbReference type="EMBL" id="BAABME010011793">
    <property type="protein sequence ID" value="GAA0184303.1"/>
    <property type="molecule type" value="Genomic_DNA"/>
</dbReference>
<dbReference type="InterPro" id="IPR051151">
    <property type="entry name" value="Group_II_Decarboxylase"/>
</dbReference>
<dbReference type="InterPro" id="IPR015421">
    <property type="entry name" value="PyrdxlP-dep_Trfase_major"/>
</dbReference>